<protein>
    <submittedName>
        <fullName evidence="2">Uncharacterized protein</fullName>
    </submittedName>
</protein>
<dbReference type="AlphaFoldDB" id="A0AAD7SST0"/>
<sequence>MRPQSPGVRSGSLNEELRGPVSEDRPGVRLPDLLSPLHSGKHERRGSGLPPYPLLYRPSMQLSFQQNLSKPFLSDNISGKCVARQKNHTQPLASEQGHKGQGESGSS</sequence>
<evidence type="ECO:0000313" key="2">
    <source>
        <dbReference type="EMBL" id="KAJ8408109.1"/>
    </source>
</evidence>
<feature type="region of interest" description="Disordered" evidence="1">
    <location>
        <begin position="1"/>
        <end position="55"/>
    </location>
</feature>
<dbReference type="EMBL" id="JAINUG010000036">
    <property type="protein sequence ID" value="KAJ8408109.1"/>
    <property type="molecule type" value="Genomic_DNA"/>
</dbReference>
<proteinExistence type="predicted"/>
<name>A0AAD7SST0_9TELE</name>
<feature type="region of interest" description="Disordered" evidence="1">
    <location>
        <begin position="83"/>
        <end position="107"/>
    </location>
</feature>
<keyword evidence="3" id="KW-1185">Reference proteome</keyword>
<evidence type="ECO:0000256" key="1">
    <source>
        <dbReference type="SAM" id="MobiDB-lite"/>
    </source>
</evidence>
<evidence type="ECO:0000313" key="3">
    <source>
        <dbReference type="Proteomes" id="UP001221898"/>
    </source>
</evidence>
<dbReference type="Proteomes" id="UP001221898">
    <property type="component" value="Unassembled WGS sequence"/>
</dbReference>
<accession>A0AAD7SST0</accession>
<gene>
    <name evidence="2" type="ORF">AAFF_G00263370</name>
</gene>
<reference evidence="2" key="1">
    <citation type="journal article" date="2023" name="Science">
        <title>Genome structures resolve the early diversification of teleost fishes.</title>
        <authorList>
            <person name="Parey E."/>
            <person name="Louis A."/>
            <person name="Montfort J."/>
            <person name="Bouchez O."/>
            <person name="Roques C."/>
            <person name="Iampietro C."/>
            <person name="Lluch J."/>
            <person name="Castinel A."/>
            <person name="Donnadieu C."/>
            <person name="Desvignes T."/>
            <person name="Floi Bucao C."/>
            <person name="Jouanno E."/>
            <person name="Wen M."/>
            <person name="Mejri S."/>
            <person name="Dirks R."/>
            <person name="Jansen H."/>
            <person name="Henkel C."/>
            <person name="Chen W.J."/>
            <person name="Zahm M."/>
            <person name="Cabau C."/>
            <person name="Klopp C."/>
            <person name="Thompson A.W."/>
            <person name="Robinson-Rechavi M."/>
            <person name="Braasch I."/>
            <person name="Lecointre G."/>
            <person name="Bobe J."/>
            <person name="Postlethwait J.H."/>
            <person name="Berthelot C."/>
            <person name="Roest Crollius H."/>
            <person name="Guiguen Y."/>
        </authorList>
    </citation>
    <scope>NUCLEOTIDE SEQUENCE</scope>
    <source>
        <strain evidence="2">NC1722</strain>
    </source>
</reference>
<comment type="caution">
    <text evidence="2">The sequence shown here is derived from an EMBL/GenBank/DDBJ whole genome shotgun (WGS) entry which is preliminary data.</text>
</comment>
<organism evidence="2 3">
    <name type="scientific">Aldrovandia affinis</name>
    <dbReference type="NCBI Taxonomy" id="143900"/>
    <lineage>
        <taxon>Eukaryota</taxon>
        <taxon>Metazoa</taxon>
        <taxon>Chordata</taxon>
        <taxon>Craniata</taxon>
        <taxon>Vertebrata</taxon>
        <taxon>Euteleostomi</taxon>
        <taxon>Actinopterygii</taxon>
        <taxon>Neopterygii</taxon>
        <taxon>Teleostei</taxon>
        <taxon>Notacanthiformes</taxon>
        <taxon>Halosauridae</taxon>
        <taxon>Aldrovandia</taxon>
    </lineage>
</organism>
<feature type="compositionally biased region" description="Basic and acidic residues" evidence="1">
    <location>
        <begin position="15"/>
        <end position="27"/>
    </location>
</feature>